<evidence type="ECO:0000313" key="3">
    <source>
        <dbReference type="EMBL" id="PMD64382.1"/>
    </source>
</evidence>
<dbReference type="Pfam" id="PF24883">
    <property type="entry name" value="NPHP3_N"/>
    <property type="match status" value="1"/>
</dbReference>
<dbReference type="SUPFAM" id="SSF48452">
    <property type="entry name" value="TPR-like"/>
    <property type="match status" value="2"/>
</dbReference>
<dbReference type="EMBL" id="KZ613765">
    <property type="protein sequence ID" value="PMD64382.1"/>
    <property type="molecule type" value="Genomic_DNA"/>
</dbReference>
<sequence>MESISADQTDVSTTISFPMVPLSRLDFTSPSIAKCWQKGVNIHNRGCRPSDKRRIDKDSVENHSVCTFDQFHKAAIDAKEKCHLSRGRFQRKLEDFIGCIEPYLPLVDFLTQQEPHTRIVWGGLRCLIRIASQKSGVESTIEDGIAIILINIGTWHQNILNDPEGESTSEASSHLFGSVLSFVIESRLHHENSITAKLWAASFTKLPEVIRGALKAMKSRSDEQHRAVASAETARNNQFRNTRIRYLAVQEILDNEQSNFREETRKTHRLLQDTLEEMSRVALENKHLDRVKRAIEVVESEANIPLVPEAAEGTCDWIFEHPNFLEWVGQQCRKPLWIGGIPGCGKTVLANFLRQHTTPSQMTLTQFFQASRNKESTNARSLGVSIISQLLKKELSSPRPDHREVIDDLASFCLEIGYASQMIFPKLRHIVEKTLLAISQYTLIIDGLDECSNIADISEFIEALLESDSRTLPCSKIILLSREHDGLKAIKEKCVAIAMDETAVNPEIYRFIEIKAVQHPQLQAIQKDIHEEAEKSAHGSFLWASTMIECLVQPVRSEWEQLQRLKRIPAGIIDFFEDLVIKSGKKRSLSELKLRREMLLILLSPQKFLTLDEFAVFLQFRHSRRQEKARRLRDIRNAVLDLCWPLVSVIDGYVTLYHMNAAEYLLTEKKKGAEERFSVHIKLEESNATLAIRCLYVLSEEQNSAPGRIAYWLYKNTYPEYRANASDVAAQTEAFVDIVSYEYAARYFLDHLTQVAKPSEELLTQVDLFLRNFQFVKWAEYFFNLKGENTSFSELYGNLKSWWTTLPIDSKERLRKSVESFFTIPYRSLSVYYAEENQDKLLQYLCLSRLGAYYTLQIEIDAEYEVRREVANGLVNLLGPRNPLTLRAKTALGLCYTARSDFRTALELYKEISLTQKEVLGLERQDYWSTLTSIAFVQFLMANFEEAATTMAELSAGWKSIPGLPTRFLILSNNLIEGYIYEAREMLGEAMNLYRVVWNDQTEIFGENNPMALYAQIGMGSIQRKQKEYKQAIANLDHAFQIRTQLWGLENGWVIDPAIQLIISYRENGEFDQAMARIELLSQCEFLKRDFERKCQVRHLEALVLYDEEELEEQRLISDGAVLVGHEQFGESRRILQDLLHEQIEKGRDANNRSLLWIRLTLATLLRAVQRDDDVAPLFDEIVTPLTEGLVSPQFEHVESPQLWKDAEKALRLVRDRKIDEADQELRQKGLRWVRAEDFWLFEGGPGVDTAWMKGP</sequence>
<accession>A0A2J6TN04</accession>
<dbReference type="Proteomes" id="UP000235371">
    <property type="component" value="Unassembled WGS sequence"/>
</dbReference>
<dbReference type="RefSeq" id="XP_024741286.1">
    <property type="nucleotide sequence ID" value="XM_024879509.1"/>
</dbReference>
<reference evidence="3 4" key="1">
    <citation type="submission" date="2016-04" db="EMBL/GenBank/DDBJ databases">
        <title>A degradative enzymes factory behind the ericoid mycorrhizal symbiosis.</title>
        <authorList>
            <consortium name="DOE Joint Genome Institute"/>
            <person name="Martino E."/>
            <person name="Morin E."/>
            <person name="Grelet G."/>
            <person name="Kuo A."/>
            <person name="Kohler A."/>
            <person name="Daghino S."/>
            <person name="Barry K."/>
            <person name="Choi C."/>
            <person name="Cichocki N."/>
            <person name="Clum A."/>
            <person name="Copeland A."/>
            <person name="Hainaut M."/>
            <person name="Haridas S."/>
            <person name="Labutti K."/>
            <person name="Lindquist E."/>
            <person name="Lipzen A."/>
            <person name="Khouja H.-R."/>
            <person name="Murat C."/>
            <person name="Ohm R."/>
            <person name="Olson A."/>
            <person name="Spatafora J."/>
            <person name="Veneault-Fourrey C."/>
            <person name="Henrissat B."/>
            <person name="Grigoriev I."/>
            <person name="Martin F."/>
            <person name="Perotto S."/>
        </authorList>
    </citation>
    <scope>NUCLEOTIDE SEQUENCE [LARGE SCALE GENOMIC DNA]</scope>
    <source>
        <strain evidence="3 4">E</strain>
    </source>
</reference>
<evidence type="ECO:0000313" key="4">
    <source>
        <dbReference type="Proteomes" id="UP000235371"/>
    </source>
</evidence>
<dbReference type="STRING" id="1095630.A0A2J6TN04"/>
<evidence type="ECO:0000256" key="1">
    <source>
        <dbReference type="ARBA" id="ARBA00022737"/>
    </source>
</evidence>
<keyword evidence="1" id="KW-0677">Repeat</keyword>
<dbReference type="InterPro" id="IPR056884">
    <property type="entry name" value="NPHP3-like_N"/>
</dbReference>
<dbReference type="PANTHER" id="PTHR10039:SF14">
    <property type="entry name" value="NACHT DOMAIN-CONTAINING PROTEIN"/>
    <property type="match status" value="1"/>
</dbReference>
<dbReference type="PANTHER" id="PTHR10039">
    <property type="entry name" value="AMELOGENIN"/>
    <property type="match status" value="1"/>
</dbReference>
<evidence type="ECO:0000259" key="2">
    <source>
        <dbReference type="Pfam" id="PF24883"/>
    </source>
</evidence>
<dbReference type="GeneID" id="36587586"/>
<dbReference type="Gene3D" id="1.25.40.10">
    <property type="entry name" value="Tetratricopeptide repeat domain"/>
    <property type="match status" value="2"/>
</dbReference>
<keyword evidence="4" id="KW-1185">Reference proteome</keyword>
<protein>
    <recommendedName>
        <fullName evidence="2">Nephrocystin 3-like N-terminal domain-containing protein</fullName>
    </recommendedName>
</protein>
<dbReference type="InParanoid" id="A0A2J6TN04"/>
<dbReference type="OrthoDB" id="21416at2759"/>
<organism evidence="3 4">
    <name type="scientific">Hyaloscypha bicolor E</name>
    <dbReference type="NCBI Taxonomy" id="1095630"/>
    <lineage>
        <taxon>Eukaryota</taxon>
        <taxon>Fungi</taxon>
        <taxon>Dikarya</taxon>
        <taxon>Ascomycota</taxon>
        <taxon>Pezizomycotina</taxon>
        <taxon>Leotiomycetes</taxon>
        <taxon>Helotiales</taxon>
        <taxon>Hyaloscyphaceae</taxon>
        <taxon>Hyaloscypha</taxon>
        <taxon>Hyaloscypha bicolor</taxon>
    </lineage>
</organism>
<name>A0A2J6TN04_9HELO</name>
<proteinExistence type="predicted"/>
<dbReference type="Gene3D" id="3.40.50.300">
    <property type="entry name" value="P-loop containing nucleotide triphosphate hydrolases"/>
    <property type="match status" value="1"/>
</dbReference>
<dbReference type="InterPro" id="IPR011990">
    <property type="entry name" value="TPR-like_helical_dom_sf"/>
</dbReference>
<dbReference type="AlphaFoldDB" id="A0A2J6TN04"/>
<feature type="domain" description="Nephrocystin 3-like N-terminal" evidence="2">
    <location>
        <begin position="313"/>
        <end position="482"/>
    </location>
</feature>
<gene>
    <name evidence="3" type="ORF">K444DRAFT_609086</name>
</gene>
<dbReference type="SUPFAM" id="SSF52540">
    <property type="entry name" value="P-loop containing nucleoside triphosphate hydrolases"/>
    <property type="match status" value="1"/>
</dbReference>
<dbReference type="InterPro" id="IPR027417">
    <property type="entry name" value="P-loop_NTPase"/>
</dbReference>